<gene>
    <name evidence="2" type="primary">orf320</name>
</gene>
<evidence type="ECO:0000256" key="1">
    <source>
        <dbReference type="SAM" id="SignalP"/>
    </source>
</evidence>
<accession>A0A126G478</accession>
<keyword evidence="2" id="KW-0934">Plastid</keyword>
<name>A0A126G478_WILSC</name>
<reference evidence="2" key="1">
    <citation type="submission" date="2015-03" db="EMBL/GenBank/DDBJ databases">
        <title>Plastid genome analysis of the type material of Wildemania schizophylla (Bangiales, Rhodophyta).</title>
        <authorList>
            <person name="Hughey J.R."/>
        </authorList>
    </citation>
    <scope>NUCLEOTIDE SEQUENCE</scope>
</reference>
<dbReference type="GeneID" id="26939086"/>
<dbReference type="EMBL" id="KR020505">
    <property type="protein sequence ID" value="AKS28346.1"/>
    <property type="molecule type" value="Genomic_DNA"/>
</dbReference>
<proteinExistence type="predicted"/>
<dbReference type="AlphaFoldDB" id="A0A126G478"/>
<evidence type="ECO:0000313" key="2">
    <source>
        <dbReference type="EMBL" id="AKS28346.1"/>
    </source>
</evidence>
<dbReference type="RefSeq" id="YP_009237299.1">
    <property type="nucleotide sequence ID" value="NC_029576.1"/>
</dbReference>
<sequence length="180" mass="21143">MLIQVLIVQLLFGSSLTIRKTFNLFATNIPTKQVEIFLENCLIQLSNIIAHVLIQNFSTVNETNTSYICNVKFLSDRKLEKLKNNLVWHTLLTSYVERPRAIYESRYKVWGFYQEGLNCRYIYACRSAELYTLSSAQVLITFLLETQDFFIPKIKSTVFLLANSYFVQGKNYLIKLWQHF</sequence>
<dbReference type="Pfam" id="PF12452">
    <property type="entry name" value="DUF3685"/>
    <property type="match status" value="1"/>
</dbReference>
<protein>
    <recommendedName>
        <fullName evidence="3">Secreted protein</fullName>
    </recommendedName>
</protein>
<geneLocation type="plastid" evidence="2"/>
<feature type="chain" id="PRO_5007270025" description="Secreted protein" evidence="1">
    <location>
        <begin position="18"/>
        <end position="180"/>
    </location>
</feature>
<evidence type="ECO:0008006" key="3">
    <source>
        <dbReference type="Google" id="ProtNLM"/>
    </source>
</evidence>
<dbReference type="InterPro" id="IPR022552">
    <property type="entry name" value="UPF_Ycf55"/>
</dbReference>
<keyword evidence="1" id="KW-0732">Signal</keyword>
<feature type="signal peptide" evidence="1">
    <location>
        <begin position="1"/>
        <end position="17"/>
    </location>
</feature>
<organism evidence="2">
    <name type="scientific">Wildemania schizophylla</name>
    <name type="common">Red alga</name>
    <name type="synonym">Porphyra schizophylla</name>
    <dbReference type="NCBI Taxonomy" id="1134705"/>
    <lineage>
        <taxon>Eukaryota</taxon>
        <taxon>Rhodophyta</taxon>
        <taxon>Bangiophyceae</taxon>
        <taxon>Bangiales</taxon>
        <taxon>Bangiaceae</taxon>
        <taxon>Wildemania</taxon>
    </lineage>
</organism>